<evidence type="ECO:0000313" key="6">
    <source>
        <dbReference type="Proteomes" id="UP000012429"/>
    </source>
</evidence>
<dbReference type="PANTHER" id="PTHR34069">
    <property type="entry name" value="3-OXOACYL-[ACYL-CARRIER-PROTEIN] SYNTHASE 3"/>
    <property type="match status" value="1"/>
</dbReference>
<dbReference type="InterPro" id="IPR016039">
    <property type="entry name" value="Thiolase-like"/>
</dbReference>
<proteinExistence type="predicted"/>
<dbReference type="Pfam" id="PF08541">
    <property type="entry name" value="ACP_syn_III_C"/>
    <property type="match status" value="1"/>
</dbReference>
<dbReference type="Gene3D" id="3.40.47.10">
    <property type="match status" value="1"/>
</dbReference>
<dbReference type="Proteomes" id="UP000012429">
    <property type="component" value="Unassembled WGS sequence"/>
</dbReference>
<dbReference type="AlphaFoldDB" id="N6V1F1"/>
<dbReference type="Pfam" id="PF08545">
    <property type="entry name" value="ACP_syn_III"/>
    <property type="match status" value="1"/>
</dbReference>
<dbReference type="InterPro" id="IPR013751">
    <property type="entry name" value="ACP_syn_III_N"/>
</dbReference>
<sequence length="333" mass="35342">MLSTFRGMKIVGSGCAVPETRLLSTDIDIRLGRPPGWTEQHVGIASRYICQTEDQIDLAEMAAGRALATAGYAATDVDLLIFAAAVPYQSIPATAPLLQRRLGIPDGRCAAFDVNSTCLSFLTASDIAASFLAGGNYKCCLVVSSEISSRGLPWDTDPMVASLFGDGAAAALLAPGDGTAGVVAARMETYPSGYEDCALGAGGTRYDFHRDPEAFARHAVFEMDGRALFRHTISYFEKFLERLLEAAGWRRDEVDLVIPHQASPIALAHLADRCGFGSQCIVNIMRNHGNQIAASIPTALDLARSSGRLTDGMKMLMLGTSAGLSFGGLAMIV</sequence>
<dbReference type="CDD" id="cd00830">
    <property type="entry name" value="KAS_III"/>
    <property type="match status" value="1"/>
</dbReference>
<feature type="domain" description="Beta-ketoacyl-[acyl-carrier-protein] synthase III N-terminal" evidence="4">
    <location>
        <begin position="112"/>
        <end position="190"/>
    </location>
</feature>
<keyword evidence="2" id="KW-0012">Acyltransferase</keyword>
<name>N6V1F1_9HYPH</name>
<dbReference type="InterPro" id="IPR013747">
    <property type="entry name" value="ACP_syn_III_C"/>
</dbReference>
<comment type="caution">
    <text evidence="5">The sequence shown here is derived from an EMBL/GenBank/DDBJ whole genome shotgun (WGS) entry which is preliminary data.</text>
</comment>
<dbReference type="GO" id="GO:0006633">
    <property type="term" value="P:fatty acid biosynthetic process"/>
    <property type="evidence" value="ECO:0007669"/>
    <property type="project" value="InterPro"/>
</dbReference>
<dbReference type="SUPFAM" id="SSF53901">
    <property type="entry name" value="Thiolase-like"/>
    <property type="match status" value="1"/>
</dbReference>
<evidence type="ECO:0000256" key="2">
    <source>
        <dbReference type="ARBA" id="ARBA00023315"/>
    </source>
</evidence>
<evidence type="ECO:0000313" key="5">
    <source>
        <dbReference type="EMBL" id="ENN86856.1"/>
    </source>
</evidence>
<dbReference type="PANTHER" id="PTHR34069:SF2">
    <property type="entry name" value="BETA-KETOACYL-[ACYL-CARRIER-PROTEIN] SYNTHASE III"/>
    <property type="match status" value="1"/>
</dbReference>
<evidence type="ECO:0000259" key="4">
    <source>
        <dbReference type="Pfam" id="PF08545"/>
    </source>
</evidence>
<evidence type="ECO:0000259" key="3">
    <source>
        <dbReference type="Pfam" id="PF08541"/>
    </source>
</evidence>
<organism evidence="5 6">
    <name type="scientific">Rhizobium freirei PRF 81</name>
    <dbReference type="NCBI Taxonomy" id="363754"/>
    <lineage>
        <taxon>Bacteria</taxon>
        <taxon>Pseudomonadati</taxon>
        <taxon>Pseudomonadota</taxon>
        <taxon>Alphaproteobacteria</taxon>
        <taxon>Hyphomicrobiales</taxon>
        <taxon>Rhizobiaceae</taxon>
        <taxon>Rhizobium/Agrobacterium group</taxon>
        <taxon>Rhizobium</taxon>
    </lineage>
</organism>
<dbReference type="GO" id="GO:0044550">
    <property type="term" value="P:secondary metabolite biosynthetic process"/>
    <property type="evidence" value="ECO:0007669"/>
    <property type="project" value="TreeGrafter"/>
</dbReference>
<dbReference type="GO" id="GO:0004315">
    <property type="term" value="F:3-oxoacyl-[acyl-carrier-protein] synthase activity"/>
    <property type="evidence" value="ECO:0007669"/>
    <property type="project" value="InterPro"/>
</dbReference>
<protein>
    <submittedName>
        <fullName evidence="5">Putative 3-oxoacyl-(Acyl-carrier-protein) synthase III</fullName>
    </submittedName>
</protein>
<evidence type="ECO:0000256" key="1">
    <source>
        <dbReference type="ARBA" id="ARBA00022679"/>
    </source>
</evidence>
<reference evidence="5 6" key="1">
    <citation type="journal article" date="2012" name="BMC Genomics">
        <title>Genomic basis of broad host range and environmental adaptability of Rhizobium tropici CIAT 899 and Rhizobium sp. PRF 81 which are used in inoculants for common bean (Phaseolus vulgaris L.).</title>
        <authorList>
            <person name="Ormeno-Orrillo E."/>
            <person name="Menna P."/>
            <person name="Almeida L.G."/>
            <person name="Ollero F.J."/>
            <person name="Nicolas M.F."/>
            <person name="Pains Rodrigues E."/>
            <person name="Shigueyoshi Nakatani A."/>
            <person name="Silva Batista J.S."/>
            <person name="Oliveira Chueire L.M."/>
            <person name="Souza R.C."/>
            <person name="Ribeiro Vasconcelos A.T."/>
            <person name="Megias M."/>
            <person name="Hungria M."/>
            <person name="Martinez-Romero E."/>
        </authorList>
    </citation>
    <scope>NUCLEOTIDE SEQUENCE [LARGE SCALE GENOMIC DNA]</scope>
    <source>
        <strain evidence="5 6">PRF 81</strain>
    </source>
</reference>
<dbReference type="STRING" id="363754.RHSP_59517"/>
<gene>
    <name evidence="5" type="ORF">RHSP_59517</name>
</gene>
<dbReference type="EMBL" id="AQHN01000062">
    <property type="protein sequence ID" value="ENN86856.1"/>
    <property type="molecule type" value="Genomic_DNA"/>
</dbReference>
<dbReference type="OrthoDB" id="4336181at2"/>
<keyword evidence="1" id="KW-0808">Transferase</keyword>
<keyword evidence="6" id="KW-1185">Reference proteome</keyword>
<accession>N6V1F1</accession>
<feature type="domain" description="Beta-ketoacyl-[acyl-carrier-protein] synthase III C-terminal" evidence="3">
    <location>
        <begin position="244"/>
        <end position="330"/>
    </location>
</feature>
<dbReference type="PATRIC" id="fig|363754.4.peg.3525"/>